<reference evidence="1" key="1">
    <citation type="submission" date="2018-02" db="EMBL/GenBank/DDBJ databases">
        <title>Rhizophora mucronata_Transcriptome.</title>
        <authorList>
            <person name="Meera S.P."/>
            <person name="Sreeshan A."/>
            <person name="Augustine A."/>
        </authorList>
    </citation>
    <scope>NUCLEOTIDE SEQUENCE</scope>
    <source>
        <tissue evidence="1">Leaf</tissue>
    </source>
</reference>
<dbReference type="AlphaFoldDB" id="A0A2P2KNI5"/>
<sequence>MNIYSLRHMKGQVKRHRYIWYKSPSSVLINGFYSATRITILSILFQYIHVLHIYCWSQDAPEIDQNSSGDPKGKKCGVFYYD</sequence>
<name>A0A2P2KNI5_RHIMU</name>
<dbReference type="EMBL" id="GGEC01026812">
    <property type="protein sequence ID" value="MBX07296.1"/>
    <property type="molecule type" value="Transcribed_RNA"/>
</dbReference>
<evidence type="ECO:0000313" key="1">
    <source>
        <dbReference type="EMBL" id="MBX07296.1"/>
    </source>
</evidence>
<accession>A0A2P2KNI5</accession>
<protein>
    <submittedName>
        <fullName evidence="1">Oxidoreductase</fullName>
    </submittedName>
</protein>
<proteinExistence type="predicted"/>
<organism evidence="1">
    <name type="scientific">Rhizophora mucronata</name>
    <name type="common">Asiatic mangrove</name>
    <dbReference type="NCBI Taxonomy" id="61149"/>
    <lineage>
        <taxon>Eukaryota</taxon>
        <taxon>Viridiplantae</taxon>
        <taxon>Streptophyta</taxon>
        <taxon>Embryophyta</taxon>
        <taxon>Tracheophyta</taxon>
        <taxon>Spermatophyta</taxon>
        <taxon>Magnoliopsida</taxon>
        <taxon>eudicotyledons</taxon>
        <taxon>Gunneridae</taxon>
        <taxon>Pentapetalae</taxon>
        <taxon>rosids</taxon>
        <taxon>fabids</taxon>
        <taxon>Malpighiales</taxon>
        <taxon>Rhizophoraceae</taxon>
        <taxon>Rhizophora</taxon>
    </lineage>
</organism>